<feature type="transmembrane region" description="Helical" evidence="1">
    <location>
        <begin position="105"/>
        <end position="132"/>
    </location>
</feature>
<evidence type="ECO:0000313" key="3">
    <source>
        <dbReference type="WBParaSite" id="HCON_00119227-00001"/>
    </source>
</evidence>
<dbReference type="Proteomes" id="UP000025227">
    <property type="component" value="Unplaced"/>
</dbReference>
<evidence type="ECO:0000313" key="2">
    <source>
        <dbReference type="Proteomes" id="UP000025227"/>
    </source>
</evidence>
<sequence>TATFFDTRRNTDAQPSCTVFKHWEMDATANYTFERCYWISHSMVAVIALLLNLVMSLTLVRGTLLKKSFYSLMLIFNTMTVAFQTIIILDVIVSHTSSDERLKVSLVRILGFSTFAGIISSGIISILSELFGVDFANDFFLAVVKASSPVEWFFAALPLCSCLFYIAAFKKLRSVRRRSSMTFGATDKAEKSILKQGFLLCVFYMHLFHCESLFVGEQEFRTTIF</sequence>
<keyword evidence="1" id="KW-0472">Membrane</keyword>
<evidence type="ECO:0000256" key="1">
    <source>
        <dbReference type="SAM" id="Phobius"/>
    </source>
</evidence>
<feature type="transmembrane region" description="Helical" evidence="1">
    <location>
        <begin position="70"/>
        <end position="93"/>
    </location>
</feature>
<keyword evidence="2" id="KW-1185">Reference proteome</keyword>
<dbReference type="AlphaFoldDB" id="A0A7I4YM66"/>
<dbReference type="WBParaSite" id="HCON_00119227-00001">
    <property type="protein sequence ID" value="HCON_00119227-00001"/>
    <property type="gene ID" value="HCON_00119227"/>
</dbReference>
<reference evidence="3" key="1">
    <citation type="submission" date="2020-12" db="UniProtKB">
        <authorList>
            <consortium name="WormBaseParasite"/>
        </authorList>
    </citation>
    <scope>IDENTIFICATION</scope>
    <source>
        <strain evidence="3">MHco3</strain>
    </source>
</reference>
<keyword evidence="1" id="KW-1133">Transmembrane helix</keyword>
<keyword evidence="1" id="KW-0812">Transmembrane</keyword>
<proteinExistence type="predicted"/>
<name>A0A7I4YM66_HAECO</name>
<organism evidence="2 3">
    <name type="scientific">Haemonchus contortus</name>
    <name type="common">Barber pole worm</name>
    <dbReference type="NCBI Taxonomy" id="6289"/>
    <lineage>
        <taxon>Eukaryota</taxon>
        <taxon>Metazoa</taxon>
        <taxon>Ecdysozoa</taxon>
        <taxon>Nematoda</taxon>
        <taxon>Chromadorea</taxon>
        <taxon>Rhabditida</taxon>
        <taxon>Rhabditina</taxon>
        <taxon>Rhabditomorpha</taxon>
        <taxon>Strongyloidea</taxon>
        <taxon>Trichostrongylidae</taxon>
        <taxon>Haemonchus</taxon>
    </lineage>
</organism>
<protein>
    <submittedName>
        <fullName evidence="3">G_PROTEIN_RECEP_F1_2 domain-containing protein</fullName>
    </submittedName>
</protein>
<feature type="transmembrane region" description="Helical" evidence="1">
    <location>
        <begin position="152"/>
        <end position="169"/>
    </location>
</feature>
<feature type="transmembrane region" description="Helical" evidence="1">
    <location>
        <begin position="43"/>
        <end position="64"/>
    </location>
</feature>
<accession>A0A7I4YM66</accession>